<comment type="caution">
    <text evidence="6">The sequence shown here is derived from an EMBL/GenBank/DDBJ whole genome shotgun (WGS) entry which is preliminary data.</text>
</comment>
<protein>
    <recommendedName>
        <fullName evidence="8">Nitrite reductase (NO-forming)</fullName>
    </recommendedName>
</protein>
<proteinExistence type="predicted"/>
<evidence type="ECO:0000313" key="6">
    <source>
        <dbReference type="EMBL" id="GGM36578.1"/>
    </source>
</evidence>
<reference evidence="6" key="1">
    <citation type="journal article" date="2014" name="Int. J. Syst. Evol. Microbiol.">
        <title>Complete genome sequence of Corynebacterium casei LMG S-19264T (=DSM 44701T), isolated from a smear-ripened cheese.</title>
        <authorList>
            <consortium name="US DOE Joint Genome Institute (JGI-PGF)"/>
            <person name="Walter F."/>
            <person name="Albersmeier A."/>
            <person name="Kalinowski J."/>
            <person name="Ruckert C."/>
        </authorList>
    </citation>
    <scope>NUCLEOTIDE SEQUENCE</scope>
    <source>
        <strain evidence="6">CGMCC 1.6333</strain>
    </source>
</reference>
<evidence type="ECO:0000259" key="4">
    <source>
        <dbReference type="Pfam" id="PF07731"/>
    </source>
</evidence>
<reference evidence="6" key="2">
    <citation type="submission" date="2020-09" db="EMBL/GenBank/DDBJ databases">
        <authorList>
            <person name="Sun Q."/>
            <person name="Zhou Y."/>
        </authorList>
    </citation>
    <scope>NUCLEOTIDE SEQUENCE</scope>
    <source>
        <strain evidence="6">CGMCC 1.6333</strain>
    </source>
</reference>
<feature type="domain" description="Plastocyanin-like" evidence="5">
    <location>
        <begin position="36"/>
        <end position="144"/>
    </location>
</feature>
<name>A0A917WX94_9BACI</name>
<dbReference type="InterPro" id="IPR011706">
    <property type="entry name" value="Cu-oxidase_C"/>
</dbReference>
<dbReference type="RefSeq" id="WP_117156976.1">
    <property type="nucleotide sequence ID" value="NZ_BMLG01000014.1"/>
</dbReference>
<accession>A0A917WX94</accession>
<evidence type="ECO:0000313" key="7">
    <source>
        <dbReference type="Proteomes" id="UP000618460"/>
    </source>
</evidence>
<evidence type="ECO:0000256" key="2">
    <source>
        <dbReference type="ARBA" id="ARBA00023002"/>
    </source>
</evidence>
<evidence type="ECO:0000259" key="5">
    <source>
        <dbReference type="Pfam" id="PF07732"/>
    </source>
</evidence>
<keyword evidence="3" id="KW-0186">Copper</keyword>
<evidence type="ECO:0000256" key="1">
    <source>
        <dbReference type="ARBA" id="ARBA00022723"/>
    </source>
</evidence>
<dbReference type="GO" id="GO:0005507">
    <property type="term" value="F:copper ion binding"/>
    <property type="evidence" value="ECO:0007669"/>
    <property type="project" value="InterPro"/>
</dbReference>
<dbReference type="OrthoDB" id="9757546at2"/>
<keyword evidence="2" id="KW-0560">Oxidoreductase</keyword>
<dbReference type="EMBL" id="BMLG01000014">
    <property type="protein sequence ID" value="GGM36578.1"/>
    <property type="molecule type" value="Genomic_DNA"/>
</dbReference>
<dbReference type="PANTHER" id="PTHR11709:SF394">
    <property type="entry name" value="FI03373P-RELATED"/>
    <property type="match status" value="1"/>
</dbReference>
<dbReference type="GO" id="GO:0016491">
    <property type="term" value="F:oxidoreductase activity"/>
    <property type="evidence" value="ECO:0007669"/>
    <property type="project" value="UniProtKB-KW"/>
</dbReference>
<feature type="domain" description="Plastocyanin-like" evidence="4">
    <location>
        <begin position="183"/>
        <end position="273"/>
    </location>
</feature>
<sequence length="301" mass="34575">MNQWEERISFPDSKIAAYQQGANFRHYKLVVEKIKHPILTNLTIDALGYNQSTPGPLIILRQGEWVFLEVENRLDEPTALHVHGLTKPNTQDGNPVIEPTPQIQPGESFTYKFQAWRCGTFFYHSTHDFQANLGLLGPFIVIPREVKPEAIPNRDYIQVIQQWQINQPEIGKVFSGTYKPIKFANNPNFFTLNGKSFPYTTPMYAKYREKIRMRFINKSSSNHSMHIHGHDFNIVEVDGFPRHGLFDDTIFIASGKRFDIEFIANNPGVWPVNGTRSFHQSNNGETPGGMISRLIYLPSIR</sequence>
<dbReference type="Pfam" id="PF07731">
    <property type="entry name" value="Cu-oxidase_2"/>
    <property type="match status" value="1"/>
</dbReference>
<dbReference type="InterPro" id="IPR045087">
    <property type="entry name" value="Cu-oxidase_fam"/>
</dbReference>
<organism evidence="6 7">
    <name type="scientific">Paraliobacillus quinghaiensis</name>
    <dbReference type="NCBI Taxonomy" id="470815"/>
    <lineage>
        <taxon>Bacteria</taxon>
        <taxon>Bacillati</taxon>
        <taxon>Bacillota</taxon>
        <taxon>Bacilli</taxon>
        <taxon>Bacillales</taxon>
        <taxon>Bacillaceae</taxon>
        <taxon>Paraliobacillus</taxon>
    </lineage>
</organism>
<evidence type="ECO:0000256" key="3">
    <source>
        <dbReference type="ARBA" id="ARBA00023008"/>
    </source>
</evidence>
<dbReference type="InterPro" id="IPR011707">
    <property type="entry name" value="Cu-oxidase-like_N"/>
</dbReference>
<dbReference type="Pfam" id="PF07732">
    <property type="entry name" value="Cu-oxidase_3"/>
    <property type="match status" value="1"/>
</dbReference>
<dbReference type="SUPFAM" id="SSF49503">
    <property type="entry name" value="Cupredoxins"/>
    <property type="match status" value="2"/>
</dbReference>
<dbReference type="CDD" id="cd04202">
    <property type="entry name" value="CuRO_D2_2dMcoN_like"/>
    <property type="match status" value="1"/>
</dbReference>
<dbReference type="Proteomes" id="UP000618460">
    <property type="component" value="Unassembled WGS sequence"/>
</dbReference>
<evidence type="ECO:0008006" key="8">
    <source>
        <dbReference type="Google" id="ProtNLM"/>
    </source>
</evidence>
<gene>
    <name evidence="6" type="ORF">GCM10011351_23370</name>
</gene>
<keyword evidence="7" id="KW-1185">Reference proteome</keyword>
<dbReference type="AlphaFoldDB" id="A0A917WX94"/>
<dbReference type="Gene3D" id="2.60.40.420">
    <property type="entry name" value="Cupredoxins - blue copper proteins"/>
    <property type="match status" value="2"/>
</dbReference>
<keyword evidence="1" id="KW-0479">Metal-binding</keyword>
<dbReference type="PANTHER" id="PTHR11709">
    <property type="entry name" value="MULTI-COPPER OXIDASE"/>
    <property type="match status" value="1"/>
</dbReference>
<dbReference type="InterPro" id="IPR008972">
    <property type="entry name" value="Cupredoxin"/>
</dbReference>